<organism evidence="1">
    <name type="scientific">marine sediment metagenome</name>
    <dbReference type="NCBI Taxonomy" id="412755"/>
    <lineage>
        <taxon>unclassified sequences</taxon>
        <taxon>metagenomes</taxon>
        <taxon>ecological metagenomes</taxon>
    </lineage>
</organism>
<name>X1TKN8_9ZZZZ</name>
<protein>
    <submittedName>
        <fullName evidence="1">Uncharacterized protein</fullName>
    </submittedName>
</protein>
<dbReference type="EMBL" id="BARW01010798">
    <property type="protein sequence ID" value="GAI80594.1"/>
    <property type="molecule type" value="Genomic_DNA"/>
</dbReference>
<dbReference type="AlphaFoldDB" id="X1TKN8"/>
<gene>
    <name evidence="1" type="ORF">S12H4_21087</name>
</gene>
<accession>X1TKN8</accession>
<proteinExistence type="predicted"/>
<reference evidence="1" key="1">
    <citation type="journal article" date="2014" name="Front. Microbiol.">
        <title>High frequency of phylogenetically diverse reductive dehalogenase-homologous genes in deep subseafloor sedimentary metagenomes.</title>
        <authorList>
            <person name="Kawai M."/>
            <person name="Futagami T."/>
            <person name="Toyoda A."/>
            <person name="Takaki Y."/>
            <person name="Nishi S."/>
            <person name="Hori S."/>
            <person name="Arai W."/>
            <person name="Tsubouchi T."/>
            <person name="Morono Y."/>
            <person name="Uchiyama I."/>
            <person name="Ito T."/>
            <person name="Fujiyama A."/>
            <person name="Inagaki F."/>
            <person name="Takami H."/>
        </authorList>
    </citation>
    <scope>NUCLEOTIDE SEQUENCE</scope>
    <source>
        <strain evidence="1">Expedition CK06-06</strain>
    </source>
</reference>
<evidence type="ECO:0000313" key="1">
    <source>
        <dbReference type="EMBL" id="GAI80594.1"/>
    </source>
</evidence>
<sequence length="43" mass="5291">KKEMNLLERDFSPFPYQPSMSKEFYKKTLKDYIDFMKKTVKLP</sequence>
<comment type="caution">
    <text evidence="1">The sequence shown here is derived from an EMBL/GenBank/DDBJ whole genome shotgun (WGS) entry which is preliminary data.</text>
</comment>
<feature type="non-terminal residue" evidence="1">
    <location>
        <position position="1"/>
    </location>
</feature>